<keyword evidence="2" id="KW-1185">Reference proteome</keyword>
<gene>
    <name evidence="1" type="ORF">J8N05_14720</name>
</gene>
<name>A0A940XS02_9ACTN</name>
<dbReference type="AlphaFoldDB" id="A0A940XS02"/>
<evidence type="ECO:0000313" key="1">
    <source>
        <dbReference type="EMBL" id="MBQ0849452.1"/>
    </source>
</evidence>
<dbReference type="EMBL" id="JAGPYQ010000001">
    <property type="protein sequence ID" value="MBQ0849452.1"/>
    <property type="molecule type" value="Genomic_DNA"/>
</dbReference>
<accession>A0A940XS02</accession>
<reference evidence="1 2" key="1">
    <citation type="submission" date="2021-04" db="EMBL/GenBank/DDBJ databases">
        <authorList>
            <person name="Tang X."/>
            <person name="Zhou X."/>
            <person name="Chen X."/>
            <person name="Cernava T."/>
            <person name="Zhang C."/>
        </authorList>
    </citation>
    <scope>NUCLEOTIDE SEQUENCE [LARGE SCALE GENOMIC DNA]</scope>
    <source>
        <strain evidence="1 2">BH-SS-21</strain>
    </source>
</reference>
<proteinExistence type="predicted"/>
<dbReference type="Proteomes" id="UP000677413">
    <property type="component" value="Unassembled WGS sequence"/>
</dbReference>
<protein>
    <submittedName>
        <fullName evidence="1">Uncharacterized protein</fullName>
    </submittedName>
</protein>
<organism evidence="1 2">
    <name type="scientific">Streptomyces liliiviolaceus</name>
    <dbReference type="NCBI Taxonomy" id="2823109"/>
    <lineage>
        <taxon>Bacteria</taxon>
        <taxon>Bacillati</taxon>
        <taxon>Actinomycetota</taxon>
        <taxon>Actinomycetes</taxon>
        <taxon>Kitasatosporales</taxon>
        <taxon>Streptomycetaceae</taxon>
        <taxon>Streptomyces</taxon>
    </lineage>
</organism>
<comment type="caution">
    <text evidence="1">The sequence shown here is derived from an EMBL/GenBank/DDBJ whole genome shotgun (WGS) entry which is preliminary data.</text>
</comment>
<dbReference type="RefSeq" id="WP_210883132.1">
    <property type="nucleotide sequence ID" value="NZ_JAGPYQ010000001.1"/>
</dbReference>
<evidence type="ECO:0000313" key="2">
    <source>
        <dbReference type="Proteomes" id="UP000677413"/>
    </source>
</evidence>
<sequence length="116" mass="12423">MKLASRHTNVVIPALAESYARMDPRLHGTLTWDRGMELSAHKQLSTDTGIEGFFAAPGNSAPLSPGQSGASIRPERFTLSSGYRHGMRLTDFGEKDLAVASPYAGQLGAYDTPTSV</sequence>